<keyword evidence="3" id="KW-0472">Membrane</keyword>
<evidence type="ECO:0000256" key="5">
    <source>
        <dbReference type="ARBA" id="ARBA00023288"/>
    </source>
</evidence>
<evidence type="ECO:0000256" key="1">
    <source>
        <dbReference type="ARBA" id="ARBA00022475"/>
    </source>
</evidence>
<dbReference type="InterPro" id="IPR025971">
    <property type="entry name" value="LppP/LprE"/>
</dbReference>
<gene>
    <name evidence="6" type="ORF">D1832_13430</name>
</gene>
<evidence type="ECO:0000256" key="2">
    <source>
        <dbReference type="ARBA" id="ARBA00022729"/>
    </source>
</evidence>
<evidence type="ECO:0000256" key="4">
    <source>
        <dbReference type="ARBA" id="ARBA00023139"/>
    </source>
</evidence>
<dbReference type="AlphaFoldDB" id="A0A417Z1I9"/>
<evidence type="ECO:0000313" key="6">
    <source>
        <dbReference type="EMBL" id="RHW44099.1"/>
    </source>
</evidence>
<proteinExistence type="predicted"/>
<dbReference type="EMBL" id="QWLM01000020">
    <property type="protein sequence ID" value="RHW44099.1"/>
    <property type="molecule type" value="Genomic_DNA"/>
</dbReference>
<organism evidence="6 7">
    <name type="scientific">Dermacoccus abyssi</name>
    <dbReference type="NCBI Taxonomy" id="322596"/>
    <lineage>
        <taxon>Bacteria</taxon>
        <taxon>Bacillati</taxon>
        <taxon>Actinomycetota</taxon>
        <taxon>Actinomycetes</taxon>
        <taxon>Micrococcales</taxon>
        <taxon>Dermacoccaceae</taxon>
        <taxon>Dermacoccus</taxon>
    </lineage>
</organism>
<keyword evidence="2" id="KW-0732">Signal</keyword>
<keyword evidence="4" id="KW-0564">Palmitate</keyword>
<name>A0A417Z1I9_9MICO</name>
<evidence type="ECO:0000256" key="3">
    <source>
        <dbReference type="ARBA" id="ARBA00023136"/>
    </source>
</evidence>
<sequence>MPPYDPGFGDGTRWKYTADSSINGWDRCAGLSWVALPIERGTGSSPWQIALFRHGEYLGTATAKGYGFWPTITRVSDDKIKVVYHWPKEGEGTANASGTTVAYFAWDDVDHTVRMTGSTPPEN</sequence>
<keyword evidence="5 6" id="KW-0449">Lipoprotein</keyword>
<protein>
    <submittedName>
        <fullName evidence="6">LppP/LprE family lipoprotein</fullName>
    </submittedName>
</protein>
<dbReference type="Pfam" id="PF14041">
    <property type="entry name" value="Lipoprotein_21"/>
    <property type="match status" value="1"/>
</dbReference>
<keyword evidence="1" id="KW-1003">Cell membrane</keyword>
<accession>A0A417Z1I9</accession>
<evidence type="ECO:0000313" key="7">
    <source>
        <dbReference type="Proteomes" id="UP000285376"/>
    </source>
</evidence>
<reference evidence="6 7" key="1">
    <citation type="submission" date="2018-08" db="EMBL/GenBank/DDBJ databases">
        <title>Whole genome sequence analysis of Dermacoccus abyssi bacteria isolated from Deep Mariana trench Micromonospora spp reveals genes involved in the environmental adaptation and production of secondary metabolites.</title>
        <authorList>
            <person name="Abdel-Mageed W.M."/>
            <person name="Lehri B."/>
            <person name="Nouioui I."/>
            <person name="Goodfellow I."/>
            <person name="Jaspars M."/>
            <person name="Karlyshev A."/>
        </authorList>
    </citation>
    <scope>NUCLEOTIDE SEQUENCE [LARGE SCALE GENOMIC DNA]</scope>
    <source>
        <strain evidence="6 7">MT1.1</strain>
    </source>
</reference>
<comment type="caution">
    <text evidence="6">The sequence shown here is derived from an EMBL/GenBank/DDBJ whole genome shotgun (WGS) entry which is preliminary data.</text>
</comment>
<dbReference type="Proteomes" id="UP000285376">
    <property type="component" value="Unassembled WGS sequence"/>
</dbReference>